<sequence>MNRITTIPVPATIQRTGSPIWRFFKEQESEIVNLAAQCQLKQQQREPLDVVLPDDEAECDSDDDDDLSTVFPAQLTTDGTKQIKTEFLDRLAEIQDHVHVVRELLANYYHARLQHHAEKLKKLVKHVDPHIKAVLLWCCGKFLSKTVSPLEFVEFMGSLSQHKEYAPQPNWVNDKLGPKQIQRINLEMAFICRPEIAANTFFAVARDVPSFQKIHIQLLIGYKPRKIPQKLTTTVKSSTTNKEKNLRAQPAEPRWVHAEIRMITYLLNRENNNQLFTYLGISKKMCFLCGHVVRKLGRPMDEAHYLVQACQSGDQLPAEENVLKAFGFFHFGSGRERFQLFQTYRKLILHGVTVEEIREAWQKNMLKEFIVSRCAQLPPSLLGSERVWVGHTEGFARDSEQGLGSIPKSMKMHLSAEDRRLAPSELEPEAKRSAFFFYVQILNQYMPGADEDNWVSLGFCTARNQDEIQWLSHLYALLIERCQFEEFWKAMDESTIVELFKKYKLDPGIANLHNFETLMRDIGKWRQSVWELKKFTQTTEVWPTRSVEVDYGFKNCQNARERLGLRHAYADYFARGEDEMNLHQACIDGWLAQFLTAKLGPLQIPDEVFANDYPGKRCSYNGMTVKSTIVCPESMYHIVLERQKAEGDRELIITVPDEEDEIIKEYIRTQAARTTGRMRVETQTTSHGVEIASMSVDW</sequence>
<dbReference type="EMBL" id="MNBE01000655">
    <property type="protein sequence ID" value="OKO99611.1"/>
    <property type="molecule type" value="Genomic_DNA"/>
</dbReference>
<organism evidence="1 2">
    <name type="scientific">Penicillium subrubescens</name>
    <dbReference type="NCBI Taxonomy" id="1316194"/>
    <lineage>
        <taxon>Eukaryota</taxon>
        <taxon>Fungi</taxon>
        <taxon>Dikarya</taxon>
        <taxon>Ascomycota</taxon>
        <taxon>Pezizomycotina</taxon>
        <taxon>Eurotiomycetes</taxon>
        <taxon>Eurotiomycetidae</taxon>
        <taxon>Eurotiales</taxon>
        <taxon>Aspergillaceae</taxon>
        <taxon>Penicillium</taxon>
    </lineage>
</organism>
<name>A0A1Q5THD4_9EURO</name>
<comment type="caution">
    <text evidence="1">The sequence shown here is derived from an EMBL/GenBank/DDBJ whole genome shotgun (WGS) entry which is preliminary data.</text>
</comment>
<dbReference type="Pfam" id="PF14441">
    <property type="entry name" value="OTT_1508_deam"/>
    <property type="match status" value="1"/>
</dbReference>
<proteinExistence type="predicted"/>
<keyword evidence="2" id="KW-1185">Reference proteome</keyword>
<accession>A0A1Q5THD4</accession>
<evidence type="ECO:0000313" key="1">
    <source>
        <dbReference type="EMBL" id="OKO99611.1"/>
    </source>
</evidence>
<dbReference type="InterPro" id="IPR027796">
    <property type="entry name" value="OTT_1508_deam-like"/>
</dbReference>
<dbReference type="Proteomes" id="UP000186955">
    <property type="component" value="Unassembled WGS sequence"/>
</dbReference>
<reference evidence="1 2" key="1">
    <citation type="submission" date="2016-10" db="EMBL/GenBank/DDBJ databases">
        <title>Genome sequence of the ascomycete fungus Penicillium subrubescens.</title>
        <authorList>
            <person name="De Vries R.P."/>
            <person name="Peng M."/>
            <person name="Dilokpimol A."/>
            <person name="Hilden K."/>
            <person name="Makela M.R."/>
            <person name="Grigoriev I."/>
            <person name="Riley R."/>
            <person name="Granchi Z."/>
        </authorList>
    </citation>
    <scope>NUCLEOTIDE SEQUENCE [LARGE SCALE GENOMIC DNA]</scope>
    <source>
        <strain evidence="1 2">CBS 132785</strain>
    </source>
</reference>
<dbReference type="AlphaFoldDB" id="A0A1Q5THD4"/>
<gene>
    <name evidence="1" type="ORF">PENSUB_8264</name>
</gene>
<evidence type="ECO:0000313" key="2">
    <source>
        <dbReference type="Proteomes" id="UP000186955"/>
    </source>
</evidence>
<protein>
    <submittedName>
        <fullName evidence="1">Uncharacterized protein</fullName>
    </submittedName>
</protein>